<dbReference type="PROSITE" id="PS50887">
    <property type="entry name" value="GGDEF"/>
    <property type="match status" value="1"/>
</dbReference>
<dbReference type="SMART" id="SM00267">
    <property type="entry name" value="GGDEF"/>
    <property type="match status" value="1"/>
</dbReference>
<dbReference type="EC" id="2.7.7.65" evidence="2"/>
<dbReference type="PANTHER" id="PTHR45138">
    <property type="entry name" value="REGULATORY COMPONENTS OF SENSORY TRANSDUCTION SYSTEM"/>
    <property type="match status" value="1"/>
</dbReference>
<dbReference type="NCBIfam" id="TIGR00254">
    <property type="entry name" value="GGDEF"/>
    <property type="match status" value="1"/>
</dbReference>
<feature type="transmembrane region" description="Helical" evidence="4">
    <location>
        <begin position="184"/>
        <end position="202"/>
    </location>
</feature>
<feature type="transmembrane region" description="Helical" evidence="4">
    <location>
        <begin position="103"/>
        <end position="124"/>
    </location>
</feature>
<dbReference type="AlphaFoldDB" id="A0A1V3A2C9"/>
<dbReference type="InterPro" id="IPR029787">
    <property type="entry name" value="Nucleotide_cyclase"/>
</dbReference>
<gene>
    <name evidence="6" type="ORF">B1A74_00525</name>
</gene>
<proteinExistence type="predicted"/>
<dbReference type="FunFam" id="3.30.70.270:FF:000001">
    <property type="entry name" value="Diguanylate cyclase domain protein"/>
    <property type="match status" value="1"/>
</dbReference>
<dbReference type="InterPro" id="IPR000160">
    <property type="entry name" value="GGDEF_dom"/>
</dbReference>
<evidence type="ECO:0000256" key="1">
    <source>
        <dbReference type="ARBA" id="ARBA00001946"/>
    </source>
</evidence>
<feature type="transmembrane region" description="Helical" evidence="4">
    <location>
        <begin position="130"/>
        <end position="149"/>
    </location>
</feature>
<keyword evidence="4" id="KW-0472">Membrane</keyword>
<feature type="transmembrane region" description="Helical" evidence="4">
    <location>
        <begin position="77"/>
        <end position="96"/>
    </location>
</feature>
<dbReference type="GO" id="GO:1902201">
    <property type="term" value="P:negative regulation of bacterial-type flagellum-dependent cell motility"/>
    <property type="evidence" value="ECO:0007669"/>
    <property type="project" value="TreeGrafter"/>
</dbReference>
<comment type="catalytic activity">
    <reaction evidence="3">
        <text>2 GTP = 3',3'-c-di-GMP + 2 diphosphate</text>
        <dbReference type="Rhea" id="RHEA:24898"/>
        <dbReference type="ChEBI" id="CHEBI:33019"/>
        <dbReference type="ChEBI" id="CHEBI:37565"/>
        <dbReference type="ChEBI" id="CHEBI:58805"/>
        <dbReference type="EC" id="2.7.7.65"/>
    </reaction>
</comment>
<dbReference type="GO" id="GO:0005886">
    <property type="term" value="C:plasma membrane"/>
    <property type="evidence" value="ECO:0007669"/>
    <property type="project" value="TreeGrafter"/>
</dbReference>
<evidence type="ECO:0000313" key="6">
    <source>
        <dbReference type="EMBL" id="OOC11486.1"/>
    </source>
</evidence>
<evidence type="ECO:0000256" key="2">
    <source>
        <dbReference type="ARBA" id="ARBA00012528"/>
    </source>
</evidence>
<accession>A0A1V3A2C9</accession>
<dbReference type="Gene3D" id="3.30.70.270">
    <property type="match status" value="1"/>
</dbReference>
<name>A0A1V3A2C9_9GAMM</name>
<feature type="transmembrane region" description="Helical" evidence="4">
    <location>
        <begin position="46"/>
        <end position="65"/>
    </location>
</feature>
<dbReference type="GO" id="GO:0052621">
    <property type="term" value="F:diguanylate cyclase activity"/>
    <property type="evidence" value="ECO:0007669"/>
    <property type="project" value="UniProtKB-EC"/>
</dbReference>
<sequence>MADHRGYMTHGHLPVPLPRPSPWTAAFADDVLEARFRSERSRGMRVTFLVVLALILAMLAALVPLDLAQLEGGWLEVAFVLRGVFAAMLLGAALSVWRWPEGLLTIAPLTGLGVALLTLALTFVHGLEHSSPVLDTSQFAFVGMVFVLLLPNTGRWRWGLTGVLLLATWAVALGKTDDVQGSEAHLAGLFVSFVLLVLLAIAHREDVLRHWQFAALDRLVRMSTTDPLTGVANRRGFFDAAEAARHRARLEEEPLTVVLLDLDHFKGVNDRHGHAVGDEVLRSVARVLRDTLKPGETLARLGGEEFGVLLPGMSLEQAEKRAQGLRSEVQALCVQSGSAVVRMTASVGVAAWMPEESIDAALGRADLGMYEAKSAGRNCVRAAAGDAARPVAN</sequence>
<organism evidence="6 7">
    <name type="scientific">Thioalkalivibrio halophilus</name>
    <dbReference type="NCBI Taxonomy" id="252474"/>
    <lineage>
        <taxon>Bacteria</taxon>
        <taxon>Pseudomonadati</taxon>
        <taxon>Pseudomonadota</taxon>
        <taxon>Gammaproteobacteria</taxon>
        <taxon>Chromatiales</taxon>
        <taxon>Ectothiorhodospiraceae</taxon>
        <taxon>Thioalkalivibrio</taxon>
    </lineage>
</organism>
<dbReference type="GO" id="GO:0043709">
    <property type="term" value="P:cell adhesion involved in single-species biofilm formation"/>
    <property type="evidence" value="ECO:0007669"/>
    <property type="project" value="TreeGrafter"/>
</dbReference>
<dbReference type="OrthoDB" id="9812260at2"/>
<dbReference type="InterPro" id="IPR050469">
    <property type="entry name" value="Diguanylate_Cyclase"/>
</dbReference>
<evidence type="ECO:0000256" key="3">
    <source>
        <dbReference type="ARBA" id="ARBA00034247"/>
    </source>
</evidence>
<reference evidence="6 7" key="1">
    <citation type="submission" date="2017-02" db="EMBL/GenBank/DDBJ databases">
        <title>Genomic diversity within the haloalkaliphilic genus Thioalkalivibrio.</title>
        <authorList>
            <person name="Ahn A.-C."/>
            <person name="Meier-Kolthoff J."/>
            <person name="Overmars L."/>
            <person name="Richter M."/>
            <person name="Woyke T."/>
            <person name="Sorokin D.Y."/>
            <person name="Muyzer G."/>
        </authorList>
    </citation>
    <scope>NUCLEOTIDE SEQUENCE [LARGE SCALE GENOMIC DNA]</scope>
    <source>
        <strain evidence="6 7">HL17</strain>
    </source>
</reference>
<keyword evidence="4" id="KW-1133">Transmembrane helix</keyword>
<comment type="cofactor">
    <cofactor evidence="1">
        <name>Mg(2+)</name>
        <dbReference type="ChEBI" id="CHEBI:18420"/>
    </cofactor>
</comment>
<keyword evidence="7" id="KW-1185">Reference proteome</keyword>
<comment type="caution">
    <text evidence="6">The sequence shown here is derived from an EMBL/GenBank/DDBJ whole genome shotgun (WGS) entry which is preliminary data.</text>
</comment>
<dbReference type="Pfam" id="PF00990">
    <property type="entry name" value="GGDEF"/>
    <property type="match status" value="1"/>
</dbReference>
<dbReference type="InterPro" id="IPR043128">
    <property type="entry name" value="Rev_trsase/Diguanyl_cyclase"/>
</dbReference>
<evidence type="ECO:0000313" key="7">
    <source>
        <dbReference type="Proteomes" id="UP000189177"/>
    </source>
</evidence>
<feature type="transmembrane region" description="Helical" evidence="4">
    <location>
        <begin position="156"/>
        <end position="172"/>
    </location>
</feature>
<dbReference type="EMBL" id="MUZR01000002">
    <property type="protein sequence ID" value="OOC11486.1"/>
    <property type="molecule type" value="Genomic_DNA"/>
</dbReference>
<dbReference type="Proteomes" id="UP000189177">
    <property type="component" value="Unassembled WGS sequence"/>
</dbReference>
<evidence type="ECO:0000256" key="4">
    <source>
        <dbReference type="SAM" id="Phobius"/>
    </source>
</evidence>
<protein>
    <recommendedName>
        <fullName evidence="2">diguanylate cyclase</fullName>
        <ecNumber evidence="2">2.7.7.65</ecNumber>
    </recommendedName>
</protein>
<feature type="domain" description="GGDEF" evidence="5">
    <location>
        <begin position="253"/>
        <end position="385"/>
    </location>
</feature>
<dbReference type="SUPFAM" id="SSF55073">
    <property type="entry name" value="Nucleotide cyclase"/>
    <property type="match status" value="1"/>
</dbReference>
<dbReference type="CDD" id="cd01949">
    <property type="entry name" value="GGDEF"/>
    <property type="match status" value="1"/>
</dbReference>
<dbReference type="PANTHER" id="PTHR45138:SF9">
    <property type="entry name" value="DIGUANYLATE CYCLASE DGCM-RELATED"/>
    <property type="match status" value="1"/>
</dbReference>
<keyword evidence="4" id="KW-0812">Transmembrane</keyword>
<evidence type="ECO:0000259" key="5">
    <source>
        <dbReference type="PROSITE" id="PS50887"/>
    </source>
</evidence>
<dbReference type="STRING" id="252474.B1A74_00525"/>